<dbReference type="SUPFAM" id="SSF53850">
    <property type="entry name" value="Periplasmic binding protein-like II"/>
    <property type="match status" value="1"/>
</dbReference>
<accession>A0ABR9J644</accession>
<protein>
    <submittedName>
        <fullName evidence="2">Spermidine/putrescine transport system substrate-binding protein</fullName>
    </submittedName>
</protein>
<organism evidence="2 3">
    <name type="scientific">Nesterenkonia halotolerans</name>
    <dbReference type="NCBI Taxonomy" id="225325"/>
    <lineage>
        <taxon>Bacteria</taxon>
        <taxon>Bacillati</taxon>
        <taxon>Actinomycetota</taxon>
        <taxon>Actinomycetes</taxon>
        <taxon>Micrococcales</taxon>
        <taxon>Micrococcaceae</taxon>
        <taxon>Nesterenkonia</taxon>
    </lineage>
</organism>
<keyword evidence="1" id="KW-0732">Signal</keyword>
<dbReference type="Gene3D" id="3.40.190.10">
    <property type="entry name" value="Periplasmic binding protein-like II"/>
    <property type="match status" value="2"/>
</dbReference>
<evidence type="ECO:0000313" key="2">
    <source>
        <dbReference type="EMBL" id="MBE1514375.1"/>
    </source>
</evidence>
<reference evidence="2 3" key="1">
    <citation type="submission" date="2020-10" db="EMBL/GenBank/DDBJ databases">
        <title>Sequencing the genomes of 1000 actinobacteria strains.</title>
        <authorList>
            <person name="Klenk H.-P."/>
        </authorList>
    </citation>
    <scope>NUCLEOTIDE SEQUENCE [LARGE SCALE GENOMIC DNA]</scope>
    <source>
        <strain evidence="2 3">DSM 15474</strain>
    </source>
</reference>
<dbReference type="Proteomes" id="UP000636579">
    <property type="component" value="Unassembled WGS sequence"/>
</dbReference>
<keyword evidence="3" id="KW-1185">Reference proteome</keyword>
<evidence type="ECO:0000256" key="1">
    <source>
        <dbReference type="ARBA" id="ARBA00022729"/>
    </source>
</evidence>
<name>A0ABR9J644_9MICC</name>
<comment type="caution">
    <text evidence="2">The sequence shown here is derived from an EMBL/GenBank/DDBJ whole genome shotgun (WGS) entry which is preliminary data.</text>
</comment>
<dbReference type="Pfam" id="PF13416">
    <property type="entry name" value="SBP_bac_8"/>
    <property type="match status" value="1"/>
</dbReference>
<dbReference type="RefSeq" id="WP_192591135.1">
    <property type="nucleotide sequence ID" value="NZ_JADBEE010000001.1"/>
</dbReference>
<sequence length="365" mass="38691">MPVSTFSKKHSPASRPGVATAALITSGLLLSACGSSATAEDGDETLVVSTFPFGVEEFQEAVVDPFTEETGIEVELDTGSNADRLSQLQLSAGEDPGVDVVLISDYYAALGQQDELFAELDQDQVPSMEEIADFATEDTYLGPAYSYQLYGTLYSTDELDAEEAASWDMWGDEALSGRVALPDISVTAGQLMVSGVAGHYGGGPYDVDAAYEQLAEWAPGVLQFYSSSTEVTNLLTQGEIAAAGSLNGFATNLVSSGEPVGWVAPEDNRFMATNRAMIAEGAANTEAAHQFIDYLLSQEGQTSSAEIVGDLPVNLEAEIPAELTEVVGDIAEDPVDAGYSTLDPTELVETRDDWVNRFAREVSGQ</sequence>
<proteinExistence type="predicted"/>
<dbReference type="PANTHER" id="PTHR30006">
    <property type="entry name" value="THIAMINE-BINDING PERIPLASMIC PROTEIN-RELATED"/>
    <property type="match status" value="1"/>
</dbReference>
<evidence type="ECO:0000313" key="3">
    <source>
        <dbReference type="Proteomes" id="UP000636579"/>
    </source>
</evidence>
<dbReference type="InterPro" id="IPR006059">
    <property type="entry name" value="SBP"/>
</dbReference>
<dbReference type="EMBL" id="JADBEE010000001">
    <property type="protein sequence ID" value="MBE1514375.1"/>
    <property type="molecule type" value="Genomic_DNA"/>
</dbReference>
<gene>
    <name evidence="2" type="ORF">H4W26_001130</name>
</gene>